<reference evidence="1" key="1">
    <citation type="journal article" date="2022" name="bioRxiv">
        <title>Sequencing and chromosome-scale assembly of the giantPleurodeles waltlgenome.</title>
        <authorList>
            <person name="Brown T."/>
            <person name="Elewa A."/>
            <person name="Iarovenko S."/>
            <person name="Subramanian E."/>
            <person name="Araus A.J."/>
            <person name="Petzold A."/>
            <person name="Susuki M."/>
            <person name="Suzuki K.-i.T."/>
            <person name="Hayashi T."/>
            <person name="Toyoda A."/>
            <person name="Oliveira C."/>
            <person name="Osipova E."/>
            <person name="Leigh N.D."/>
            <person name="Simon A."/>
            <person name="Yun M.H."/>
        </authorList>
    </citation>
    <scope>NUCLEOTIDE SEQUENCE</scope>
    <source>
        <strain evidence="1">20211129_DDA</strain>
        <tissue evidence="1">Liver</tissue>
    </source>
</reference>
<accession>A0AAV7TWQ3</accession>
<dbReference type="EMBL" id="JANPWB010000006">
    <property type="protein sequence ID" value="KAJ1181174.1"/>
    <property type="molecule type" value="Genomic_DNA"/>
</dbReference>
<gene>
    <name evidence="1" type="ORF">NDU88_006384</name>
</gene>
<sequence length="83" mass="9012">MASKLAHSYNEAYCSAFRCLRATATQRVNRSRSVPAFTAAGISNAQAKRYRRLQPAAGARHTPTAWAHGDEPALRLPALSAED</sequence>
<organism evidence="1 2">
    <name type="scientific">Pleurodeles waltl</name>
    <name type="common">Iberian ribbed newt</name>
    <dbReference type="NCBI Taxonomy" id="8319"/>
    <lineage>
        <taxon>Eukaryota</taxon>
        <taxon>Metazoa</taxon>
        <taxon>Chordata</taxon>
        <taxon>Craniata</taxon>
        <taxon>Vertebrata</taxon>
        <taxon>Euteleostomi</taxon>
        <taxon>Amphibia</taxon>
        <taxon>Batrachia</taxon>
        <taxon>Caudata</taxon>
        <taxon>Salamandroidea</taxon>
        <taxon>Salamandridae</taxon>
        <taxon>Pleurodelinae</taxon>
        <taxon>Pleurodeles</taxon>
    </lineage>
</organism>
<dbReference type="Proteomes" id="UP001066276">
    <property type="component" value="Chromosome 3_2"/>
</dbReference>
<name>A0AAV7TWQ3_PLEWA</name>
<protein>
    <submittedName>
        <fullName evidence="1">Uncharacterized protein</fullName>
    </submittedName>
</protein>
<dbReference type="AlphaFoldDB" id="A0AAV7TWQ3"/>
<evidence type="ECO:0000313" key="2">
    <source>
        <dbReference type="Proteomes" id="UP001066276"/>
    </source>
</evidence>
<comment type="caution">
    <text evidence="1">The sequence shown here is derived from an EMBL/GenBank/DDBJ whole genome shotgun (WGS) entry which is preliminary data.</text>
</comment>
<keyword evidence="2" id="KW-1185">Reference proteome</keyword>
<proteinExistence type="predicted"/>
<evidence type="ECO:0000313" key="1">
    <source>
        <dbReference type="EMBL" id="KAJ1181174.1"/>
    </source>
</evidence>